<evidence type="ECO:0000313" key="4">
    <source>
        <dbReference type="Proteomes" id="UP000514713"/>
    </source>
</evidence>
<evidence type="ECO:0000313" key="3">
    <source>
        <dbReference type="EMBL" id="QMS90433.1"/>
    </source>
</evidence>
<dbReference type="Proteomes" id="UP000514713">
    <property type="component" value="Chromosome"/>
</dbReference>
<keyword evidence="2" id="KW-1277">Toxin-antitoxin system</keyword>
<protein>
    <submittedName>
        <fullName evidence="3">Type II toxin-antitoxin system RelE/ParE family toxin</fullName>
    </submittedName>
</protein>
<dbReference type="SUPFAM" id="SSF143011">
    <property type="entry name" value="RelE-like"/>
    <property type="match status" value="1"/>
</dbReference>
<evidence type="ECO:0000256" key="2">
    <source>
        <dbReference type="ARBA" id="ARBA00022649"/>
    </source>
</evidence>
<dbReference type="Pfam" id="PF05016">
    <property type="entry name" value="ParE_toxin"/>
    <property type="match status" value="1"/>
</dbReference>
<dbReference type="EMBL" id="CP054698">
    <property type="protein sequence ID" value="QMS90433.1"/>
    <property type="molecule type" value="Genomic_DNA"/>
</dbReference>
<name>A0A7D7LD27_9NOSO</name>
<keyword evidence="4" id="KW-1185">Reference proteome</keyword>
<dbReference type="PANTHER" id="PTHR35601:SF1">
    <property type="entry name" value="TOXIN RELE"/>
    <property type="match status" value="1"/>
</dbReference>
<organism evidence="3 4">
    <name type="scientific">Nostoc edaphicum CCNP1411</name>
    <dbReference type="NCBI Taxonomy" id="1472755"/>
    <lineage>
        <taxon>Bacteria</taxon>
        <taxon>Bacillati</taxon>
        <taxon>Cyanobacteriota</taxon>
        <taxon>Cyanophyceae</taxon>
        <taxon>Nostocales</taxon>
        <taxon>Nostocaceae</taxon>
        <taxon>Nostoc</taxon>
    </lineage>
</organism>
<dbReference type="InterPro" id="IPR035093">
    <property type="entry name" value="RelE/ParE_toxin_dom_sf"/>
</dbReference>
<gene>
    <name evidence="3" type="ORF">HUN01_23690</name>
</gene>
<dbReference type="RefSeq" id="WP_181928232.1">
    <property type="nucleotide sequence ID" value="NZ_CP054698.1"/>
</dbReference>
<dbReference type="AlphaFoldDB" id="A0A7D7LD27"/>
<accession>A0A7D7LD27</accession>
<proteinExistence type="inferred from homology"/>
<comment type="similarity">
    <text evidence="1">Belongs to the RelE toxin family.</text>
</comment>
<sequence length="87" mass="10131">MSYQVEISKSASKQIKKLSVDIQERLESKIQQLALDPRPDGVGKLKNGENRYRIRVGDYRILYHIYDDVLVVTVVRVGHRREVYKGD</sequence>
<reference evidence="4" key="1">
    <citation type="submission" date="2020-06" db="EMBL/GenBank/DDBJ databases">
        <title>Nostoc edaphicum CCNP1411 genome.</title>
        <authorList>
            <person name="Fidor A."/>
            <person name="Grabski M."/>
            <person name="Gawor J."/>
            <person name="Gromadka R."/>
            <person name="Wegrzyn G."/>
            <person name="Mazur-Marzec H."/>
        </authorList>
    </citation>
    <scope>NUCLEOTIDE SEQUENCE [LARGE SCALE GENOMIC DNA]</scope>
    <source>
        <strain evidence="4">CCNP1411</strain>
    </source>
</reference>
<dbReference type="KEGG" id="ned:HUN01_23690"/>
<dbReference type="PANTHER" id="PTHR35601">
    <property type="entry name" value="TOXIN RELE"/>
    <property type="match status" value="1"/>
</dbReference>
<dbReference type="Gene3D" id="3.30.2310.20">
    <property type="entry name" value="RelE-like"/>
    <property type="match status" value="1"/>
</dbReference>
<dbReference type="InterPro" id="IPR007712">
    <property type="entry name" value="RelE/ParE_toxin"/>
</dbReference>
<evidence type="ECO:0000256" key="1">
    <source>
        <dbReference type="ARBA" id="ARBA00006226"/>
    </source>
</evidence>